<organism evidence="8 9">
    <name type="scientific">Absidia repens</name>
    <dbReference type="NCBI Taxonomy" id="90262"/>
    <lineage>
        <taxon>Eukaryota</taxon>
        <taxon>Fungi</taxon>
        <taxon>Fungi incertae sedis</taxon>
        <taxon>Mucoromycota</taxon>
        <taxon>Mucoromycotina</taxon>
        <taxon>Mucoromycetes</taxon>
        <taxon>Mucorales</taxon>
        <taxon>Cunninghamellaceae</taxon>
        <taxon>Absidia</taxon>
    </lineage>
</organism>
<dbReference type="AlphaFoldDB" id="A0A1X2IVA7"/>
<evidence type="ECO:0000256" key="2">
    <source>
        <dbReference type="ARBA" id="ARBA00005571"/>
    </source>
</evidence>
<dbReference type="GO" id="GO:0005634">
    <property type="term" value="C:nucleus"/>
    <property type="evidence" value="ECO:0007669"/>
    <property type="project" value="UniProtKB-SubCell"/>
</dbReference>
<keyword evidence="3" id="KW-0805">Transcription regulation</keyword>
<comment type="subcellular location">
    <subcellularLocation>
        <location evidence="1">Nucleus</location>
    </subcellularLocation>
</comment>
<reference evidence="8 9" key="1">
    <citation type="submission" date="2016-07" db="EMBL/GenBank/DDBJ databases">
        <title>Pervasive Adenine N6-methylation of Active Genes in Fungi.</title>
        <authorList>
            <consortium name="DOE Joint Genome Institute"/>
            <person name="Mondo S.J."/>
            <person name="Dannebaum R.O."/>
            <person name="Kuo R.C."/>
            <person name="Labutti K."/>
            <person name="Haridas S."/>
            <person name="Kuo A."/>
            <person name="Salamov A."/>
            <person name="Ahrendt S.R."/>
            <person name="Lipzen A."/>
            <person name="Sullivan W."/>
            <person name="Andreopoulos W.B."/>
            <person name="Clum A."/>
            <person name="Lindquist E."/>
            <person name="Daum C."/>
            <person name="Ramamoorthy G.K."/>
            <person name="Gryganskyi A."/>
            <person name="Culley D."/>
            <person name="Magnuson J.K."/>
            <person name="James T.Y."/>
            <person name="O'Malley M.A."/>
            <person name="Stajich J.E."/>
            <person name="Spatafora J.W."/>
            <person name="Visel A."/>
            <person name="Grigoriev I.V."/>
        </authorList>
    </citation>
    <scope>NUCLEOTIDE SEQUENCE [LARGE SCALE GENOMIC DNA]</scope>
    <source>
        <strain evidence="8 9">NRRL 1336</strain>
    </source>
</reference>
<sequence>MANPELNQLVEQLSKAFDQCLDNALSDPMTRATEDKGTSDITCLKSTILDLEYQLNGIRLECMQDKSLSVTESITLLKRDIDIKQTTIEKYMDQMNNWMKILPKLEQKSLDILNAPSVTTTVTATTDTATSTKESDGNADATSSSLNRTTQDIEHIGGDDDDDDEDVEFEEV</sequence>
<comment type="caution">
    <text evidence="8">The sequence shown here is derived from an EMBL/GenBank/DDBJ whole genome shotgun (WGS) entry which is preliminary data.</text>
</comment>
<dbReference type="InterPro" id="IPR021640">
    <property type="entry name" value="Mediator_Med28"/>
</dbReference>
<keyword evidence="4" id="KW-0175">Coiled coil</keyword>
<keyword evidence="6" id="KW-0539">Nucleus</keyword>
<dbReference type="Proteomes" id="UP000193560">
    <property type="component" value="Unassembled WGS sequence"/>
</dbReference>
<evidence type="ECO:0000256" key="5">
    <source>
        <dbReference type="ARBA" id="ARBA00023163"/>
    </source>
</evidence>
<dbReference type="Pfam" id="PF11594">
    <property type="entry name" value="Med28"/>
    <property type="match status" value="1"/>
</dbReference>
<feature type="region of interest" description="Disordered" evidence="7">
    <location>
        <begin position="124"/>
        <end position="172"/>
    </location>
</feature>
<gene>
    <name evidence="8" type="ORF">BCR42DRAFT_403751</name>
</gene>
<evidence type="ECO:0000256" key="6">
    <source>
        <dbReference type="ARBA" id="ARBA00023242"/>
    </source>
</evidence>
<feature type="compositionally biased region" description="Polar residues" evidence="7">
    <location>
        <begin position="140"/>
        <end position="150"/>
    </location>
</feature>
<keyword evidence="9" id="KW-1185">Reference proteome</keyword>
<evidence type="ECO:0000256" key="1">
    <source>
        <dbReference type="ARBA" id="ARBA00004123"/>
    </source>
</evidence>
<evidence type="ECO:0000256" key="7">
    <source>
        <dbReference type="SAM" id="MobiDB-lite"/>
    </source>
</evidence>
<accession>A0A1X2IVA7</accession>
<evidence type="ECO:0000313" key="8">
    <source>
        <dbReference type="EMBL" id="ORZ22996.1"/>
    </source>
</evidence>
<dbReference type="OrthoDB" id="2286203at2759"/>
<proteinExistence type="inferred from homology"/>
<evidence type="ECO:0000256" key="4">
    <source>
        <dbReference type="ARBA" id="ARBA00023054"/>
    </source>
</evidence>
<evidence type="ECO:0000313" key="9">
    <source>
        <dbReference type="Proteomes" id="UP000193560"/>
    </source>
</evidence>
<comment type="similarity">
    <text evidence="2">Belongs to the Mediator complex subunit 28 family.</text>
</comment>
<dbReference type="EMBL" id="MCGE01000003">
    <property type="protein sequence ID" value="ORZ22996.1"/>
    <property type="molecule type" value="Genomic_DNA"/>
</dbReference>
<protein>
    <submittedName>
        <fullName evidence="8">Uncharacterized protein</fullName>
    </submittedName>
</protein>
<feature type="compositionally biased region" description="Acidic residues" evidence="7">
    <location>
        <begin position="159"/>
        <end position="172"/>
    </location>
</feature>
<name>A0A1X2IVA7_9FUNG</name>
<keyword evidence="5" id="KW-0804">Transcription</keyword>
<evidence type="ECO:0000256" key="3">
    <source>
        <dbReference type="ARBA" id="ARBA00023015"/>
    </source>
</evidence>